<protein>
    <submittedName>
        <fullName evidence="7">TetR family transcriptional regulator</fullName>
    </submittedName>
</protein>
<dbReference type="GO" id="GO:0003700">
    <property type="term" value="F:DNA-binding transcription factor activity"/>
    <property type="evidence" value="ECO:0007669"/>
    <property type="project" value="TreeGrafter"/>
</dbReference>
<evidence type="ECO:0000313" key="8">
    <source>
        <dbReference type="Proteomes" id="UP000237752"/>
    </source>
</evidence>
<dbReference type="InterPro" id="IPR041669">
    <property type="entry name" value="TetR_C_15"/>
</dbReference>
<dbReference type="Pfam" id="PF00440">
    <property type="entry name" value="TetR_N"/>
    <property type="match status" value="1"/>
</dbReference>
<reference evidence="7 8" key="1">
    <citation type="submission" date="2018-03" db="EMBL/GenBank/DDBJ databases">
        <title>Genomic Encyclopedia of Archaeal and Bacterial Type Strains, Phase II (KMG-II): from individual species to whole genera.</title>
        <authorList>
            <person name="Goeker M."/>
        </authorList>
    </citation>
    <scope>NUCLEOTIDE SEQUENCE [LARGE SCALE GENOMIC DNA]</scope>
    <source>
        <strain evidence="7 8">DSM 100065</strain>
    </source>
</reference>
<feature type="domain" description="HTH tetR-type" evidence="6">
    <location>
        <begin position="27"/>
        <end position="87"/>
    </location>
</feature>
<feature type="region of interest" description="Disordered" evidence="5">
    <location>
        <begin position="1"/>
        <end position="21"/>
    </location>
</feature>
<dbReference type="SUPFAM" id="SSF46689">
    <property type="entry name" value="Homeodomain-like"/>
    <property type="match status" value="1"/>
</dbReference>
<evidence type="ECO:0000256" key="1">
    <source>
        <dbReference type="ARBA" id="ARBA00023015"/>
    </source>
</evidence>
<dbReference type="Pfam" id="PF17918">
    <property type="entry name" value="TetR_C_15"/>
    <property type="match status" value="1"/>
</dbReference>
<feature type="DNA-binding region" description="H-T-H motif" evidence="4">
    <location>
        <begin position="50"/>
        <end position="69"/>
    </location>
</feature>
<dbReference type="AlphaFoldDB" id="A0A2T1A1Q3"/>
<accession>A0A2T1A1Q3</accession>
<dbReference type="InterPro" id="IPR009057">
    <property type="entry name" value="Homeodomain-like_sf"/>
</dbReference>
<evidence type="ECO:0000256" key="4">
    <source>
        <dbReference type="PROSITE-ProRule" id="PRU00335"/>
    </source>
</evidence>
<evidence type="ECO:0000256" key="2">
    <source>
        <dbReference type="ARBA" id="ARBA00023125"/>
    </source>
</evidence>
<name>A0A2T1A1Q3_9ACTN</name>
<evidence type="ECO:0000313" key="7">
    <source>
        <dbReference type="EMBL" id="PRZ42532.1"/>
    </source>
</evidence>
<dbReference type="RefSeq" id="WP_106348565.1">
    <property type="nucleotide sequence ID" value="NZ_PVUE01000005.1"/>
</dbReference>
<keyword evidence="2 4" id="KW-0238">DNA-binding</keyword>
<keyword evidence="8" id="KW-1185">Reference proteome</keyword>
<keyword evidence="1" id="KW-0805">Transcription regulation</keyword>
<dbReference type="InterPro" id="IPR001647">
    <property type="entry name" value="HTH_TetR"/>
</dbReference>
<dbReference type="OrthoDB" id="9816320at2"/>
<feature type="compositionally biased region" description="Polar residues" evidence="5">
    <location>
        <begin position="1"/>
        <end position="14"/>
    </location>
</feature>
<dbReference type="PANTHER" id="PTHR30055">
    <property type="entry name" value="HTH-TYPE TRANSCRIPTIONAL REGULATOR RUTR"/>
    <property type="match status" value="1"/>
</dbReference>
<dbReference type="Proteomes" id="UP000237752">
    <property type="component" value="Unassembled WGS sequence"/>
</dbReference>
<sequence>MAGTDSSEPGCNQRRQVRRIPTQPRAQKTVLKILQAATDILIDDGLGGLNTNRVAEVAGINVATVYSYFPDKLAILQTLAERFEDKRSTYIESRTGELETTNDWIKWHSEVIDRMVQFRLEERGGLAIRRALLATPELRYIDDDSTRRSSHARFIGLRAHAPEVDEDQLQRVAQITTELATSLLDSAFRDDPYCAETIAELKRVEEAYLSLYLTKPTRRSRPKRR</sequence>
<dbReference type="GO" id="GO:0000976">
    <property type="term" value="F:transcription cis-regulatory region binding"/>
    <property type="evidence" value="ECO:0007669"/>
    <property type="project" value="TreeGrafter"/>
</dbReference>
<dbReference type="Gene3D" id="1.10.357.10">
    <property type="entry name" value="Tetracycline Repressor, domain 2"/>
    <property type="match status" value="1"/>
</dbReference>
<keyword evidence="3" id="KW-0804">Transcription</keyword>
<dbReference type="PROSITE" id="PS50977">
    <property type="entry name" value="HTH_TETR_2"/>
    <property type="match status" value="1"/>
</dbReference>
<dbReference type="PRINTS" id="PR00455">
    <property type="entry name" value="HTHTETR"/>
</dbReference>
<evidence type="ECO:0000256" key="3">
    <source>
        <dbReference type="ARBA" id="ARBA00023163"/>
    </source>
</evidence>
<dbReference type="InterPro" id="IPR050109">
    <property type="entry name" value="HTH-type_TetR-like_transc_reg"/>
</dbReference>
<dbReference type="PANTHER" id="PTHR30055:SF234">
    <property type="entry name" value="HTH-TYPE TRANSCRIPTIONAL REGULATOR BETI"/>
    <property type="match status" value="1"/>
</dbReference>
<comment type="caution">
    <text evidence="7">The sequence shown here is derived from an EMBL/GenBank/DDBJ whole genome shotgun (WGS) entry which is preliminary data.</text>
</comment>
<evidence type="ECO:0000259" key="6">
    <source>
        <dbReference type="PROSITE" id="PS50977"/>
    </source>
</evidence>
<dbReference type="EMBL" id="PVUE01000005">
    <property type="protein sequence ID" value="PRZ42532.1"/>
    <property type="molecule type" value="Genomic_DNA"/>
</dbReference>
<proteinExistence type="predicted"/>
<evidence type="ECO:0000256" key="5">
    <source>
        <dbReference type="SAM" id="MobiDB-lite"/>
    </source>
</evidence>
<organism evidence="7 8">
    <name type="scientific">Antricoccus suffuscus</name>
    <dbReference type="NCBI Taxonomy" id="1629062"/>
    <lineage>
        <taxon>Bacteria</taxon>
        <taxon>Bacillati</taxon>
        <taxon>Actinomycetota</taxon>
        <taxon>Actinomycetes</taxon>
        <taxon>Geodermatophilales</taxon>
        <taxon>Antricoccaceae</taxon>
        <taxon>Antricoccus</taxon>
    </lineage>
</organism>
<gene>
    <name evidence="7" type="ORF">CLV47_105154</name>
</gene>